<accession>A0ACB9N7W1</accession>
<sequence>MLTFEEMINWEEWQAFEGGDNEIPTHCLKYLCLKRCPLRGKLHHLPSLIELEILECNQLEAKPSSLIWIKSIEKLKIEEGSEGLLSLLDCNSWCLLQVVEMWR</sequence>
<keyword evidence="2" id="KW-1185">Reference proteome</keyword>
<dbReference type="Proteomes" id="UP000828941">
    <property type="component" value="Chromosome 7"/>
</dbReference>
<dbReference type="EMBL" id="CM039432">
    <property type="protein sequence ID" value="KAI4331997.1"/>
    <property type="molecule type" value="Genomic_DNA"/>
</dbReference>
<name>A0ACB9N7W1_BAUVA</name>
<evidence type="ECO:0000313" key="1">
    <source>
        <dbReference type="EMBL" id="KAI4331997.1"/>
    </source>
</evidence>
<comment type="caution">
    <text evidence="1">The sequence shown here is derived from an EMBL/GenBank/DDBJ whole genome shotgun (WGS) entry which is preliminary data.</text>
</comment>
<protein>
    <submittedName>
        <fullName evidence="1">Uncharacterized protein</fullName>
    </submittedName>
</protein>
<gene>
    <name evidence="1" type="ORF">L6164_016940</name>
</gene>
<organism evidence="1 2">
    <name type="scientific">Bauhinia variegata</name>
    <name type="common">Purple orchid tree</name>
    <name type="synonym">Phanera variegata</name>
    <dbReference type="NCBI Taxonomy" id="167791"/>
    <lineage>
        <taxon>Eukaryota</taxon>
        <taxon>Viridiplantae</taxon>
        <taxon>Streptophyta</taxon>
        <taxon>Embryophyta</taxon>
        <taxon>Tracheophyta</taxon>
        <taxon>Spermatophyta</taxon>
        <taxon>Magnoliopsida</taxon>
        <taxon>eudicotyledons</taxon>
        <taxon>Gunneridae</taxon>
        <taxon>Pentapetalae</taxon>
        <taxon>rosids</taxon>
        <taxon>fabids</taxon>
        <taxon>Fabales</taxon>
        <taxon>Fabaceae</taxon>
        <taxon>Cercidoideae</taxon>
        <taxon>Cercideae</taxon>
        <taxon>Bauhiniinae</taxon>
        <taxon>Bauhinia</taxon>
    </lineage>
</organism>
<proteinExistence type="predicted"/>
<evidence type="ECO:0000313" key="2">
    <source>
        <dbReference type="Proteomes" id="UP000828941"/>
    </source>
</evidence>
<reference evidence="1 2" key="1">
    <citation type="journal article" date="2022" name="DNA Res.">
        <title>Chromosomal-level genome assembly of the orchid tree Bauhinia variegata (Leguminosae; Cercidoideae) supports the allotetraploid origin hypothesis of Bauhinia.</title>
        <authorList>
            <person name="Zhong Y."/>
            <person name="Chen Y."/>
            <person name="Zheng D."/>
            <person name="Pang J."/>
            <person name="Liu Y."/>
            <person name="Luo S."/>
            <person name="Meng S."/>
            <person name="Qian L."/>
            <person name="Wei D."/>
            <person name="Dai S."/>
            <person name="Zhou R."/>
        </authorList>
    </citation>
    <scope>NUCLEOTIDE SEQUENCE [LARGE SCALE GENOMIC DNA]</scope>
    <source>
        <strain evidence="1">BV-YZ2020</strain>
    </source>
</reference>